<dbReference type="Proteomes" id="UP001281147">
    <property type="component" value="Unassembled WGS sequence"/>
</dbReference>
<proteinExistence type="predicted"/>
<reference evidence="1" key="1">
    <citation type="submission" date="2023-07" db="EMBL/GenBank/DDBJ databases">
        <title>Black Yeasts Isolated from many extreme environments.</title>
        <authorList>
            <person name="Coleine C."/>
            <person name="Stajich J.E."/>
            <person name="Selbmann L."/>
        </authorList>
    </citation>
    <scope>NUCLEOTIDE SEQUENCE</scope>
    <source>
        <strain evidence="1">CCFEE 5714</strain>
    </source>
</reference>
<gene>
    <name evidence="1" type="ORF">LTR37_014991</name>
</gene>
<protein>
    <submittedName>
        <fullName evidence="1">Uncharacterized protein</fullName>
    </submittedName>
</protein>
<name>A0ACC3MTJ5_9PEZI</name>
<comment type="caution">
    <text evidence="1">The sequence shown here is derived from an EMBL/GenBank/DDBJ whole genome shotgun (WGS) entry which is preliminary data.</text>
</comment>
<dbReference type="EMBL" id="JAUTXU010000163">
    <property type="protein sequence ID" value="KAK3702280.1"/>
    <property type="molecule type" value="Genomic_DNA"/>
</dbReference>
<sequence>MLRTLRSDWDKVDTDPEILDPYVSCLKNGHIGDSKRSIPPTDYLTELKDWLKNCWGTGDLQVVGNGRGGWWSLSSSGTTTWTTTLPRDSRQLLKPYHPHGKVAHLALGVNGACVVLFEDGHVDWDLRGCYDGLDAELETRSQGDLIYASLSAYQTGLFFVAFKDATVRSELPEGAEDLDEDFVAAETLMVVVPSDTAKHTDIPVSERPSAVRTFSEEVLKGVTVKTIESAILRPDQSL</sequence>
<keyword evidence="2" id="KW-1185">Reference proteome</keyword>
<evidence type="ECO:0000313" key="1">
    <source>
        <dbReference type="EMBL" id="KAK3702280.1"/>
    </source>
</evidence>
<organism evidence="1 2">
    <name type="scientific">Vermiconidia calcicola</name>
    <dbReference type="NCBI Taxonomy" id="1690605"/>
    <lineage>
        <taxon>Eukaryota</taxon>
        <taxon>Fungi</taxon>
        <taxon>Dikarya</taxon>
        <taxon>Ascomycota</taxon>
        <taxon>Pezizomycotina</taxon>
        <taxon>Dothideomycetes</taxon>
        <taxon>Dothideomycetidae</taxon>
        <taxon>Mycosphaerellales</taxon>
        <taxon>Extremaceae</taxon>
        <taxon>Vermiconidia</taxon>
    </lineage>
</organism>
<accession>A0ACC3MTJ5</accession>
<evidence type="ECO:0000313" key="2">
    <source>
        <dbReference type="Proteomes" id="UP001281147"/>
    </source>
</evidence>